<comment type="cofactor">
    <cofactor evidence="13 15">
        <name>Ca(2+)</name>
        <dbReference type="ChEBI" id="CHEBI:29108"/>
    </cofactor>
    <text evidence="13 15">Binds 2 calcium ions per subunit.</text>
</comment>
<evidence type="ECO:0000256" key="5">
    <source>
        <dbReference type="ARBA" id="ARBA00022617"/>
    </source>
</evidence>
<name>A0A1S3TDT3_VIGRR</name>
<evidence type="ECO:0000256" key="14">
    <source>
        <dbReference type="PIRSR" id="PIRSR600823-5"/>
    </source>
</evidence>
<dbReference type="GeneID" id="106754427"/>
<feature type="disulfide bond" evidence="14">
    <location>
        <begin position="121"/>
        <end position="314"/>
    </location>
</feature>
<proteinExistence type="inferred from homology"/>
<dbReference type="GO" id="GO:0006979">
    <property type="term" value="P:response to oxidative stress"/>
    <property type="evidence" value="ECO:0007669"/>
    <property type="project" value="UniProtKB-UniRule"/>
</dbReference>
<dbReference type="GO" id="GO:0046872">
    <property type="term" value="F:metal ion binding"/>
    <property type="evidence" value="ECO:0007669"/>
    <property type="project" value="UniProtKB-UniRule"/>
</dbReference>
<feature type="binding site" evidence="13">
    <location>
        <position position="194"/>
    </location>
    <ligand>
        <name>Ca(2+)</name>
        <dbReference type="ChEBI" id="CHEBI:29108"/>
        <label>2</label>
    </ligand>
</feature>
<evidence type="ECO:0000256" key="8">
    <source>
        <dbReference type="ARBA" id="ARBA00023002"/>
    </source>
</evidence>
<organism evidence="17 18">
    <name type="scientific">Vigna radiata var. radiata</name>
    <name type="common">Mung bean</name>
    <name type="synonym">Phaseolus aureus</name>
    <dbReference type="NCBI Taxonomy" id="3916"/>
    <lineage>
        <taxon>Eukaryota</taxon>
        <taxon>Viridiplantae</taxon>
        <taxon>Streptophyta</taxon>
        <taxon>Embryophyta</taxon>
        <taxon>Tracheophyta</taxon>
        <taxon>Spermatophyta</taxon>
        <taxon>Magnoliopsida</taxon>
        <taxon>eudicotyledons</taxon>
        <taxon>Gunneridae</taxon>
        <taxon>Pentapetalae</taxon>
        <taxon>rosids</taxon>
        <taxon>fabids</taxon>
        <taxon>Fabales</taxon>
        <taxon>Fabaceae</taxon>
        <taxon>Papilionoideae</taxon>
        <taxon>50 kb inversion clade</taxon>
        <taxon>NPAAA clade</taxon>
        <taxon>indigoferoid/millettioid clade</taxon>
        <taxon>Phaseoleae</taxon>
        <taxon>Vigna</taxon>
    </lineage>
</organism>
<reference evidence="18" key="1">
    <citation type="submission" date="2025-08" db="UniProtKB">
        <authorList>
            <consortium name="RefSeq"/>
        </authorList>
    </citation>
    <scope>IDENTIFICATION</scope>
    <source>
        <tissue evidence="18">Leaf</tissue>
    </source>
</reference>
<keyword evidence="10 14" id="KW-1015">Disulfide bond</keyword>
<keyword evidence="9 13" id="KW-0408">Iron</keyword>
<feature type="binding site" evidence="12">
    <location>
        <position position="163"/>
    </location>
    <ligand>
        <name>substrate</name>
    </ligand>
</feature>
<keyword evidence="15" id="KW-0732">Signal</keyword>
<dbReference type="GO" id="GO:0020037">
    <property type="term" value="F:heme binding"/>
    <property type="evidence" value="ECO:0007669"/>
    <property type="project" value="UniProtKB-UniRule"/>
</dbReference>
<comment type="subcellular location">
    <subcellularLocation>
        <location evidence="15">Secreted</location>
    </subcellularLocation>
</comment>
<dbReference type="PANTHER" id="PTHR31388">
    <property type="entry name" value="PEROXIDASE 72-RELATED"/>
    <property type="match status" value="1"/>
</dbReference>
<feature type="signal peptide" evidence="15">
    <location>
        <begin position="1"/>
        <end position="23"/>
    </location>
</feature>
<dbReference type="STRING" id="3916.A0A1S3TDT3"/>
<dbReference type="InterPro" id="IPR002016">
    <property type="entry name" value="Haem_peroxidase"/>
</dbReference>
<evidence type="ECO:0000256" key="9">
    <source>
        <dbReference type="ARBA" id="ARBA00023004"/>
    </source>
</evidence>
<evidence type="ECO:0000256" key="10">
    <source>
        <dbReference type="ARBA" id="ARBA00023157"/>
    </source>
</evidence>
<comment type="similarity">
    <text evidence="15">Belongs to the peroxidase family. Classical plant (class III) peroxidase subfamily.</text>
</comment>
<protein>
    <recommendedName>
        <fullName evidence="3 15">Peroxidase</fullName>
        <ecNumber evidence="3 15">1.11.1.7</ecNumber>
    </recommendedName>
</protein>
<keyword evidence="17" id="KW-1185">Reference proteome</keyword>
<dbReference type="AlphaFoldDB" id="A0A1S3TDT3"/>
<dbReference type="KEGG" id="vra:106754427"/>
<dbReference type="GO" id="GO:0140825">
    <property type="term" value="F:lactoperoxidase activity"/>
    <property type="evidence" value="ECO:0007669"/>
    <property type="project" value="UniProtKB-EC"/>
</dbReference>
<evidence type="ECO:0000256" key="4">
    <source>
        <dbReference type="ARBA" id="ARBA00022559"/>
    </source>
</evidence>
<keyword evidence="8 15" id="KW-0560">Oxidoreductase</keyword>
<sequence length="318" mass="34574">MSANKLSISLLLCLIGAASGGSANKLRPDFYNLQCPLALQIIKEEVTTALRKEPTMGLAFFSLHFTDCFVQGCDASILLKDTQNFTGEQSAVPDAGSTNGTDIIEKIKGRLEELCPGVVSCADIVAVAARDSVVAQGGPSWNVRLGRRDSTTANISAVSTDLPSPFMNLSELLATFGKKNFTAKEMVAFTGVHTVGFVRCLFFRTRIYNESNIDPSFARSLQEKCPFVGGDDNLAPLDRSTPTLFDNAYYKNLLVKKGLLHSDQELYNGGSTDSIVEFYASNALRFRRDFPNTAIKMGNFGPLTGTHGQIRKQCSKVN</sequence>
<dbReference type="Pfam" id="PF00141">
    <property type="entry name" value="peroxidase"/>
    <property type="match status" value="1"/>
</dbReference>
<keyword evidence="15" id="KW-0376">Hydrogen peroxide</keyword>
<feature type="domain" description="Plant heme peroxidase family profile" evidence="16">
    <location>
        <begin position="25"/>
        <end position="318"/>
    </location>
</feature>
<dbReference type="GO" id="GO:0042744">
    <property type="term" value="P:hydrogen peroxide catabolic process"/>
    <property type="evidence" value="ECO:0007669"/>
    <property type="project" value="UniProtKB-KW"/>
</dbReference>
<evidence type="ECO:0000256" key="15">
    <source>
        <dbReference type="RuleBase" id="RU362060"/>
    </source>
</evidence>
<evidence type="ECO:0000256" key="2">
    <source>
        <dbReference type="ARBA" id="ARBA00002322"/>
    </source>
</evidence>
<feature type="chain" id="PRO_5010001993" description="Peroxidase" evidence="15">
    <location>
        <begin position="24"/>
        <end position="318"/>
    </location>
</feature>
<evidence type="ECO:0000256" key="7">
    <source>
        <dbReference type="ARBA" id="ARBA00022837"/>
    </source>
</evidence>
<dbReference type="RefSeq" id="XP_014491930.1">
    <property type="nucleotide sequence ID" value="XM_014636444.2"/>
</dbReference>
<feature type="binding site" description="axial binding residue" evidence="13">
    <location>
        <position position="193"/>
    </location>
    <ligand>
        <name>heme b</name>
        <dbReference type="ChEBI" id="CHEBI:60344"/>
    </ligand>
    <ligandPart>
        <name>Fe</name>
        <dbReference type="ChEBI" id="CHEBI:18248"/>
    </ligandPart>
</feature>
<evidence type="ECO:0000256" key="1">
    <source>
        <dbReference type="ARBA" id="ARBA00000189"/>
    </source>
</evidence>
<evidence type="ECO:0000256" key="6">
    <source>
        <dbReference type="ARBA" id="ARBA00022723"/>
    </source>
</evidence>
<feature type="binding site" evidence="13">
    <location>
        <position position="246"/>
    </location>
    <ligand>
        <name>Ca(2+)</name>
        <dbReference type="ChEBI" id="CHEBI:29108"/>
        <label>2</label>
    </ligand>
</feature>
<feature type="binding site" evidence="13">
    <location>
        <position position="74"/>
    </location>
    <ligand>
        <name>Ca(2+)</name>
        <dbReference type="ChEBI" id="CHEBI:29108"/>
        <label>1</label>
    </ligand>
</feature>
<feature type="disulfide bond" evidence="14">
    <location>
        <begin position="68"/>
        <end position="73"/>
    </location>
</feature>
<keyword evidence="4 15" id="KW-0575">Peroxidase</keyword>
<feature type="binding site" evidence="13">
    <location>
        <position position="76"/>
    </location>
    <ligand>
        <name>Ca(2+)</name>
        <dbReference type="ChEBI" id="CHEBI:29108"/>
        <label>1</label>
    </ligand>
</feature>
<dbReference type="PANTHER" id="PTHR31388:SF132">
    <property type="entry name" value="PEROXIDASE"/>
    <property type="match status" value="1"/>
</dbReference>
<dbReference type="Proteomes" id="UP000087766">
    <property type="component" value="Unplaced"/>
</dbReference>
<keyword evidence="15" id="KW-0964">Secreted</keyword>
<evidence type="ECO:0000256" key="12">
    <source>
        <dbReference type="PIRSR" id="PIRSR600823-2"/>
    </source>
</evidence>
<dbReference type="Gene3D" id="1.10.520.10">
    <property type="match status" value="1"/>
</dbReference>
<keyword evidence="6 13" id="KW-0479">Metal-binding</keyword>
<feature type="binding site" evidence="13">
    <location>
        <position position="72"/>
    </location>
    <ligand>
        <name>Ca(2+)</name>
        <dbReference type="ChEBI" id="CHEBI:29108"/>
        <label>1</label>
    </ligand>
</feature>
<comment type="function">
    <text evidence="2">Removal of H(2)O(2), oxidation of toxic reductants, biosynthesis and degradation of lignin, suberization, auxin catabolism, response to environmental stresses such as wounding, pathogen attack and oxidative stress. These functions might be dependent on each isozyme/isoform in each plant tissue.</text>
</comment>
<feature type="binding site" evidence="13">
    <location>
        <position position="241"/>
    </location>
    <ligand>
        <name>Ca(2+)</name>
        <dbReference type="ChEBI" id="CHEBI:29108"/>
        <label>2</label>
    </ligand>
</feature>
<feature type="disulfide bond" evidence="14">
    <location>
        <begin position="200"/>
        <end position="225"/>
    </location>
</feature>
<comment type="cofactor">
    <cofactor evidence="13 15">
        <name>heme b</name>
        <dbReference type="ChEBI" id="CHEBI:60344"/>
    </cofactor>
    <text evidence="13 15">Binds 1 heme b (iron(II)-protoporphyrin IX) group per subunit.</text>
</comment>
<dbReference type="Gene3D" id="1.10.420.10">
    <property type="entry name" value="Peroxidase, domain 2"/>
    <property type="match status" value="1"/>
</dbReference>
<dbReference type="PROSITE" id="PS50873">
    <property type="entry name" value="PEROXIDASE_4"/>
    <property type="match status" value="1"/>
</dbReference>
<dbReference type="PRINTS" id="PR00461">
    <property type="entry name" value="PLPEROXIDASE"/>
</dbReference>
<dbReference type="CDD" id="cd00693">
    <property type="entry name" value="secretory_peroxidase"/>
    <property type="match status" value="1"/>
</dbReference>
<evidence type="ECO:0000259" key="16">
    <source>
        <dbReference type="PROSITE" id="PS50873"/>
    </source>
</evidence>
<keyword evidence="5 15" id="KW-0349">Heme</keyword>
<dbReference type="InterPro" id="IPR010255">
    <property type="entry name" value="Haem_peroxidase_sf"/>
</dbReference>
<dbReference type="PRINTS" id="PR00458">
    <property type="entry name" value="PEROXIDASE"/>
</dbReference>
<accession>A0A1S3TDT3</accession>
<feature type="binding site" evidence="13">
    <location>
        <position position="88"/>
    </location>
    <ligand>
        <name>Ca(2+)</name>
        <dbReference type="ChEBI" id="CHEBI:29108"/>
        <label>1</label>
    </ligand>
</feature>
<evidence type="ECO:0000256" key="11">
    <source>
        <dbReference type="ARBA" id="ARBA00023180"/>
    </source>
</evidence>
<dbReference type="GO" id="GO:0005576">
    <property type="term" value="C:extracellular region"/>
    <property type="evidence" value="ECO:0007669"/>
    <property type="project" value="UniProtKB-SubCell"/>
</dbReference>
<evidence type="ECO:0000313" key="17">
    <source>
        <dbReference type="Proteomes" id="UP000087766"/>
    </source>
</evidence>
<feature type="binding site" evidence="13">
    <location>
        <position position="238"/>
    </location>
    <ligand>
        <name>Ca(2+)</name>
        <dbReference type="ChEBI" id="CHEBI:29108"/>
        <label>2</label>
    </ligand>
</feature>
<feature type="binding site" evidence="13">
    <location>
        <position position="70"/>
    </location>
    <ligand>
        <name>Ca(2+)</name>
        <dbReference type="ChEBI" id="CHEBI:29108"/>
        <label>1</label>
    </ligand>
</feature>
<evidence type="ECO:0000313" key="18">
    <source>
        <dbReference type="RefSeq" id="XP_014491930.1"/>
    </source>
</evidence>
<keyword evidence="11" id="KW-0325">Glycoprotein</keyword>
<evidence type="ECO:0000256" key="13">
    <source>
        <dbReference type="PIRSR" id="PIRSR600823-3"/>
    </source>
</evidence>
<dbReference type="InterPro" id="IPR000823">
    <property type="entry name" value="Peroxidase_pln"/>
</dbReference>
<feature type="disulfide bond" evidence="14">
    <location>
        <begin position="35"/>
        <end position="115"/>
    </location>
</feature>
<dbReference type="EC" id="1.11.1.7" evidence="3 15"/>
<dbReference type="OrthoDB" id="2113341at2759"/>
<dbReference type="FunFam" id="1.10.420.10:FF:000006">
    <property type="entry name" value="Peroxidase"/>
    <property type="match status" value="1"/>
</dbReference>
<feature type="binding site" evidence="13">
    <location>
        <position position="67"/>
    </location>
    <ligand>
        <name>Ca(2+)</name>
        <dbReference type="ChEBI" id="CHEBI:29108"/>
        <label>1</label>
    </ligand>
</feature>
<dbReference type="SUPFAM" id="SSF48113">
    <property type="entry name" value="Heme-dependent peroxidases"/>
    <property type="match status" value="1"/>
</dbReference>
<comment type="catalytic activity">
    <reaction evidence="1 15">
        <text>2 a phenolic donor + H2O2 = 2 a phenolic radical donor + 2 H2O</text>
        <dbReference type="Rhea" id="RHEA:56136"/>
        <dbReference type="ChEBI" id="CHEBI:15377"/>
        <dbReference type="ChEBI" id="CHEBI:16240"/>
        <dbReference type="ChEBI" id="CHEBI:139520"/>
        <dbReference type="ChEBI" id="CHEBI:139521"/>
        <dbReference type="EC" id="1.11.1.7"/>
    </reaction>
</comment>
<gene>
    <name evidence="18" type="primary">LOC106754427</name>
</gene>
<evidence type="ECO:0000256" key="3">
    <source>
        <dbReference type="ARBA" id="ARBA00012313"/>
    </source>
</evidence>
<keyword evidence="7 13" id="KW-0106">Calcium</keyword>
<dbReference type="InterPro" id="IPR033905">
    <property type="entry name" value="Secretory_peroxidase"/>
</dbReference>